<keyword evidence="2" id="KW-1185">Reference proteome</keyword>
<organism evidence="1 2">
    <name type="scientific">Acetobacter lovaniensis</name>
    <dbReference type="NCBI Taxonomy" id="104100"/>
    <lineage>
        <taxon>Bacteria</taxon>
        <taxon>Pseudomonadati</taxon>
        <taxon>Pseudomonadota</taxon>
        <taxon>Alphaproteobacteria</taxon>
        <taxon>Acetobacterales</taxon>
        <taxon>Acetobacteraceae</taxon>
        <taxon>Acetobacter</taxon>
    </lineage>
</organism>
<sequence>MIKPPFYPGNSGIYAPPRNWDVACALCNLRAGVPLTEAQKALVICQSEKEVI</sequence>
<reference evidence="1 2" key="1">
    <citation type="submission" date="2020-08" db="EMBL/GenBank/DDBJ databases">
        <title>Genomic Encyclopedia of Type Strains, Phase IV (KMG-IV): sequencing the most valuable type-strain genomes for metagenomic binning, comparative biology and taxonomic classification.</title>
        <authorList>
            <person name="Goeker M."/>
        </authorList>
    </citation>
    <scope>NUCLEOTIDE SEQUENCE [LARGE SCALE GENOMIC DNA]</scope>
    <source>
        <strain evidence="1 2">DSM 4491</strain>
    </source>
</reference>
<evidence type="ECO:0000313" key="1">
    <source>
        <dbReference type="EMBL" id="MBB6457880.1"/>
    </source>
</evidence>
<protein>
    <submittedName>
        <fullName evidence="1">Uncharacterized protein</fullName>
    </submittedName>
</protein>
<dbReference type="EMBL" id="JACHIE010000012">
    <property type="protein sequence ID" value="MBB6457880.1"/>
    <property type="molecule type" value="Genomic_DNA"/>
</dbReference>
<gene>
    <name evidence="1" type="ORF">HNR55_002484</name>
</gene>
<dbReference type="AlphaFoldDB" id="A0A841QH88"/>
<proteinExistence type="predicted"/>
<accession>A0A841QH88</accession>
<evidence type="ECO:0000313" key="2">
    <source>
        <dbReference type="Proteomes" id="UP000578000"/>
    </source>
</evidence>
<dbReference type="Proteomes" id="UP000578000">
    <property type="component" value="Unassembled WGS sequence"/>
</dbReference>
<comment type="caution">
    <text evidence="1">The sequence shown here is derived from an EMBL/GenBank/DDBJ whole genome shotgun (WGS) entry which is preliminary data.</text>
</comment>
<name>A0A841QH88_9PROT</name>